<feature type="domain" description="RCK C-terminal" evidence="8">
    <location>
        <begin position="353"/>
        <end position="438"/>
    </location>
</feature>
<dbReference type="AlphaFoldDB" id="A0A3M0MUN5"/>
<reference evidence="9 10" key="1">
    <citation type="submission" date="2018-07" db="EMBL/GenBank/DDBJ databases">
        <authorList>
            <person name="Zhang Y."/>
            <person name="Wang L."/>
            <person name="Ma S."/>
        </authorList>
    </citation>
    <scope>NUCLEOTIDE SEQUENCE [LARGE SCALE GENOMIC DNA]</scope>
    <source>
        <strain evidence="9 10">4-2</strain>
    </source>
</reference>
<dbReference type="InterPro" id="IPR004680">
    <property type="entry name" value="Cit_transptr-like_dom"/>
</dbReference>
<dbReference type="GO" id="GO:0005886">
    <property type="term" value="C:plasma membrane"/>
    <property type="evidence" value="ECO:0007669"/>
    <property type="project" value="TreeGrafter"/>
</dbReference>
<keyword evidence="5 7" id="KW-1133">Transmembrane helix</keyword>
<evidence type="ECO:0000256" key="3">
    <source>
        <dbReference type="ARBA" id="ARBA00022692"/>
    </source>
</evidence>
<feature type="transmembrane region" description="Helical" evidence="7">
    <location>
        <begin position="226"/>
        <end position="249"/>
    </location>
</feature>
<feature type="transmembrane region" description="Helical" evidence="7">
    <location>
        <begin position="454"/>
        <end position="487"/>
    </location>
</feature>
<feature type="transmembrane region" description="Helical" evidence="7">
    <location>
        <begin position="557"/>
        <end position="575"/>
    </location>
</feature>
<keyword evidence="10" id="KW-1185">Reference proteome</keyword>
<dbReference type="Pfam" id="PF03600">
    <property type="entry name" value="CitMHS"/>
    <property type="match status" value="1"/>
</dbReference>
<protein>
    <submittedName>
        <fullName evidence="9">SLC13 family permease</fullName>
    </submittedName>
</protein>
<dbReference type="Gene3D" id="3.30.70.1450">
    <property type="entry name" value="Regulator of K+ conductance, C-terminal domain"/>
    <property type="match status" value="2"/>
</dbReference>
<dbReference type="PANTHER" id="PTHR43652:SF2">
    <property type="entry name" value="BASIC AMINO ACID ANTIPORTER YFCC-RELATED"/>
    <property type="match status" value="1"/>
</dbReference>
<dbReference type="EMBL" id="QOKZ01000004">
    <property type="protein sequence ID" value="RMC35027.1"/>
    <property type="molecule type" value="Genomic_DNA"/>
</dbReference>
<name>A0A3M0MUN5_9RHOB</name>
<dbReference type="PROSITE" id="PS51202">
    <property type="entry name" value="RCK_C"/>
    <property type="match status" value="2"/>
</dbReference>
<accession>A0A3M0MUN5</accession>
<evidence type="ECO:0000256" key="2">
    <source>
        <dbReference type="ARBA" id="ARBA00022448"/>
    </source>
</evidence>
<dbReference type="Pfam" id="PF02080">
    <property type="entry name" value="TrkA_C"/>
    <property type="match status" value="2"/>
</dbReference>
<dbReference type="OrthoDB" id="9809303at2"/>
<dbReference type="GO" id="GO:0008324">
    <property type="term" value="F:monoatomic cation transmembrane transporter activity"/>
    <property type="evidence" value="ECO:0007669"/>
    <property type="project" value="InterPro"/>
</dbReference>
<evidence type="ECO:0000256" key="4">
    <source>
        <dbReference type="ARBA" id="ARBA00022737"/>
    </source>
</evidence>
<dbReference type="Proteomes" id="UP000273516">
    <property type="component" value="Unassembled WGS sequence"/>
</dbReference>
<dbReference type="CDD" id="cd01115">
    <property type="entry name" value="SLC13_permease"/>
    <property type="match status" value="1"/>
</dbReference>
<evidence type="ECO:0000256" key="5">
    <source>
        <dbReference type="ARBA" id="ARBA00022989"/>
    </source>
</evidence>
<keyword evidence="6 7" id="KW-0472">Membrane</keyword>
<dbReference type="GO" id="GO:0006813">
    <property type="term" value="P:potassium ion transport"/>
    <property type="evidence" value="ECO:0007669"/>
    <property type="project" value="InterPro"/>
</dbReference>
<feature type="transmembrane region" description="Helical" evidence="7">
    <location>
        <begin position="107"/>
        <end position="131"/>
    </location>
</feature>
<comment type="caution">
    <text evidence="9">The sequence shown here is derived from an EMBL/GenBank/DDBJ whole genome shotgun (WGS) entry which is preliminary data.</text>
</comment>
<evidence type="ECO:0000256" key="7">
    <source>
        <dbReference type="SAM" id="Phobius"/>
    </source>
</evidence>
<evidence type="ECO:0000256" key="6">
    <source>
        <dbReference type="ARBA" id="ARBA00023136"/>
    </source>
</evidence>
<evidence type="ECO:0000259" key="8">
    <source>
        <dbReference type="PROSITE" id="PS51202"/>
    </source>
</evidence>
<dbReference type="PANTHER" id="PTHR43652">
    <property type="entry name" value="BASIC AMINO ACID ANTIPORTER YFCC-RELATED"/>
    <property type="match status" value="1"/>
</dbReference>
<feature type="transmembrane region" description="Helical" evidence="7">
    <location>
        <begin position="499"/>
        <end position="518"/>
    </location>
</feature>
<organism evidence="9 10">
    <name type="scientific">Paracoccus alkanivorans</name>
    <dbReference type="NCBI Taxonomy" id="2116655"/>
    <lineage>
        <taxon>Bacteria</taxon>
        <taxon>Pseudomonadati</taxon>
        <taxon>Pseudomonadota</taxon>
        <taxon>Alphaproteobacteria</taxon>
        <taxon>Rhodobacterales</taxon>
        <taxon>Paracoccaceae</taxon>
        <taxon>Paracoccus</taxon>
    </lineage>
</organism>
<dbReference type="RefSeq" id="WP_122112806.1">
    <property type="nucleotide sequence ID" value="NZ_QOKZ01000004.1"/>
</dbReference>
<dbReference type="InterPro" id="IPR051679">
    <property type="entry name" value="DASS-Related_Transporters"/>
</dbReference>
<proteinExistence type="predicted"/>
<gene>
    <name evidence="9" type="ORF">C9E81_13200</name>
</gene>
<dbReference type="SUPFAM" id="SSF116726">
    <property type="entry name" value="TrkA C-terminal domain-like"/>
    <property type="match status" value="2"/>
</dbReference>
<keyword evidence="3 7" id="KW-0812">Transmembrane</keyword>
<dbReference type="InterPro" id="IPR036721">
    <property type="entry name" value="RCK_C_sf"/>
</dbReference>
<feature type="transmembrane region" description="Helical" evidence="7">
    <location>
        <begin position="530"/>
        <end position="551"/>
    </location>
</feature>
<dbReference type="PRINTS" id="PR00173">
    <property type="entry name" value="EDTRNSPORT"/>
</dbReference>
<dbReference type="InterPro" id="IPR006037">
    <property type="entry name" value="RCK_C"/>
</dbReference>
<feature type="transmembrane region" description="Helical" evidence="7">
    <location>
        <begin position="151"/>
        <end position="175"/>
    </location>
</feature>
<feature type="transmembrane region" description="Helical" evidence="7">
    <location>
        <begin position="58"/>
        <end position="74"/>
    </location>
</feature>
<keyword evidence="2" id="KW-0813">Transport</keyword>
<keyword evidence="4" id="KW-0677">Repeat</keyword>
<feature type="transmembrane region" description="Helical" evidence="7">
    <location>
        <begin position="187"/>
        <end position="206"/>
    </location>
</feature>
<feature type="domain" description="RCK C-terminal" evidence="8">
    <location>
        <begin position="259"/>
        <end position="344"/>
    </location>
</feature>
<evidence type="ECO:0000313" key="9">
    <source>
        <dbReference type="EMBL" id="RMC35027.1"/>
    </source>
</evidence>
<comment type="subcellular location">
    <subcellularLocation>
        <location evidence="1">Membrane</location>
        <topology evidence="1">Multi-pass membrane protein</topology>
    </subcellularLocation>
</comment>
<feature type="transmembrane region" description="Helical" evidence="7">
    <location>
        <begin position="625"/>
        <end position="643"/>
    </location>
</feature>
<evidence type="ECO:0000256" key="1">
    <source>
        <dbReference type="ARBA" id="ARBA00004141"/>
    </source>
</evidence>
<evidence type="ECO:0000313" key="10">
    <source>
        <dbReference type="Proteomes" id="UP000273516"/>
    </source>
</evidence>
<sequence>MHGVRCTLTALERPDEREASLSPSSAIRFGISGVELSRQGRQVHPVCRRREPMTFDQAAISAILVCTLVLFVWGRWRYDVVAMLSLMAGVGFGLIDPDDAFSGFGNAAVVTVAAVLAISHALGRSGVIDLVGDRVMALTSNPSGQRASLCLLGAVLSGFMNNVGALALLMPVAISAAKASGYSSSRLLMPLSFSTLLGGMLTLIGTPPNLLISQFREQTLGERFSMFDFTPVGLAVALVGVAFVVMIGWRLIPKDRKGRAAEQESFEVTDYITELRVGEESAIIGKTVVELERESDDAIIVVGILRNERRLIGRLLYESVKAGDVLMVQSDSDTLQKLVKAQGLELAERPPESEAEEHPVTGDLIVAEAVITPVSWVQGRTAATLDLRRHWQVNLLALSRQGRPVNGRLRDVRLVAGDVLLLEGDENDLNEVIANLGALPLANRKLAFEPRRILAPVLLFAAAIAATSFGLVSSSIAFTATVVALVLVNALRPGEVHEAIDGSVIVLLAAMIPFGQALQDTGTAQLIADGVVVLAGTLPPLALLGIVLVVTMAATPVLNNAATVVIMAPIALAIADRTGVSPDPFLIAVAVGASCDFLTPFGHHNNTIIMGPGGYRFTDFARMGAPLEALVIVVALVVIPIVWPF</sequence>